<evidence type="ECO:0000256" key="2">
    <source>
        <dbReference type="SAM" id="MobiDB-lite"/>
    </source>
</evidence>
<dbReference type="STRING" id="36050.A0A1B8ABW0"/>
<accession>A0A1B8ABW0</accession>
<feature type="compositionally biased region" description="Low complexity" evidence="2">
    <location>
        <begin position="35"/>
        <end position="45"/>
    </location>
</feature>
<dbReference type="PANTHER" id="PTHR28083">
    <property type="entry name" value="GOOD FOR FULL DBP5 ACTIVITY PROTEIN 2"/>
    <property type="match status" value="1"/>
</dbReference>
<dbReference type="AlphaFoldDB" id="A0A1B8ABW0"/>
<dbReference type="Gene3D" id="3.30.420.10">
    <property type="entry name" value="Ribonuclease H-like superfamily/Ribonuclease H"/>
    <property type="match status" value="1"/>
</dbReference>
<dbReference type="InterPro" id="IPR048519">
    <property type="entry name" value="Gfd2/YDR514C-like_C"/>
</dbReference>
<dbReference type="EMBL" id="LYXU01000004">
    <property type="protein sequence ID" value="OBS17952.1"/>
    <property type="molecule type" value="Genomic_DNA"/>
</dbReference>
<dbReference type="Proteomes" id="UP000091967">
    <property type="component" value="Unassembled WGS sequence"/>
</dbReference>
<dbReference type="Pfam" id="PF21762">
    <property type="entry name" value="DEDDh_C"/>
    <property type="match status" value="1"/>
</dbReference>
<sequence length="498" mass="56760">MPAMSDLQNRLEKLQQLLGNGVKLAETPHKDNPENESLSSGSGNSFGMVMDDEYIRNEERLAAREQASQEQLRAEVEAARKDRLESNKRKAFDNTTFRVGQPVHKDFTFCPFKVVVSYPERFIGKVNKPRAKPFFTEILQDRTWDFFYLHHPMEPARDPYLLVPSAQFEVFLQEINLKLNTDLRIPVGAMNKDKFYMKFGEGGTPRPRYLRRSLDATSLDIRPWPAIDPEDIRGFQAASPPQQLTWRSKMRTVKTGFSSKKTADPDKAAKKKRHRDQMLRNTLGYLGLAGDPDGHDIVFICVDVEAIERRPNPISEVGISILDTRDIKGVHPKDVGRGWWPMVKTHHLRVREYAGLRNYQFVKGCPDKFDFGKSIFPQKAKLQETIMSIFNPYLSSREIIVVGHDVRQDITYFNEIGIDLRALAGMREPVDTQDLHQAWCSSPNGRGLVTVLDDLDIPNKHLHNAGNDAHYTLCAMIGIAVQEANGEQQNNEMLKGVD</sequence>
<proteinExistence type="predicted"/>
<evidence type="ECO:0000313" key="5">
    <source>
        <dbReference type="Proteomes" id="UP000091967"/>
    </source>
</evidence>
<dbReference type="GO" id="GO:0003676">
    <property type="term" value="F:nucleic acid binding"/>
    <property type="evidence" value="ECO:0007669"/>
    <property type="project" value="InterPro"/>
</dbReference>
<dbReference type="OMA" id="CVDVESY"/>
<keyword evidence="1" id="KW-0175">Coiled coil</keyword>
<keyword evidence="5" id="KW-1185">Reference proteome</keyword>
<dbReference type="SUPFAM" id="SSF53098">
    <property type="entry name" value="Ribonuclease H-like"/>
    <property type="match status" value="1"/>
</dbReference>
<organism evidence="4 5">
    <name type="scientific">Fusarium poae</name>
    <dbReference type="NCBI Taxonomy" id="36050"/>
    <lineage>
        <taxon>Eukaryota</taxon>
        <taxon>Fungi</taxon>
        <taxon>Dikarya</taxon>
        <taxon>Ascomycota</taxon>
        <taxon>Pezizomycotina</taxon>
        <taxon>Sordariomycetes</taxon>
        <taxon>Hypocreomycetidae</taxon>
        <taxon>Hypocreales</taxon>
        <taxon>Nectriaceae</taxon>
        <taxon>Fusarium</taxon>
    </lineage>
</organism>
<dbReference type="InterPro" id="IPR036397">
    <property type="entry name" value="RNaseH_sf"/>
</dbReference>
<protein>
    <recommendedName>
        <fullName evidence="3">Gfd2/YDR514C-like C-terminal domain-containing protein</fullName>
    </recommendedName>
</protein>
<reference evidence="4 5" key="1">
    <citation type="submission" date="2016-06" db="EMBL/GenBank/DDBJ databases">
        <title>Living apart together: crosstalk between the core and supernumerary genomes in a fungal plant pathogen.</title>
        <authorList>
            <person name="Vanheule A."/>
            <person name="Audenaert K."/>
            <person name="Warris S."/>
            <person name="Van De Geest H."/>
            <person name="Schijlen E."/>
            <person name="Hofte M."/>
            <person name="De Saeger S."/>
            <person name="Haesaert G."/>
            <person name="Waalwijk C."/>
            <person name="Van Der Lee T."/>
        </authorList>
    </citation>
    <scope>NUCLEOTIDE SEQUENCE [LARGE SCALE GENOMIC DNA]</scope>
    <source>
        <strain evidence="4 5">2516</strain>
    </source>
</reference>
<feature type="region of interest" description="Disordered" evidence="2">
    <location>
        <begin position="25"/>
        <end position="46"/>
    </location>
</feature>
<feature type="region of interest" description="Disordered" evidence="2">
    <location>
        <begin position="255"/>
        <end position="274"/>
    </location>
</feature>
<feature type="domain" description="Gfd2/YDR514C-like C-terminal" evidence="3">
    <location>
        <begin position="298"/>
        <end position="478"/>
    </location>
</feature>
<name>A0A1B8ABW0_FUSPO</name>
<evidence type="ECO:0000313" key="4">
    <source>
        <dbReference type="EMBL" id="OBS17952.1"/>
    </source>
</evidence>
<feature type="coiled-coil region" evidence="1">
    <location>
        <begin position="55"/>
        <end position="89"/>
    </location>
</feature>
<evidence type="ECO:0000259" key="3">
    <source>
        <dbReference type="Pfam" id="PF21762"/>
    </source>
</evidence>
<dbReference type="GO" id="GO:0005634">
    <property type="term" value="C:nucleus"/>
    <property type="evidence" value="ECO:0007669"/>
    <property type="project" value="TreeGrafter"/>
</dbReference>
<comment type="caution">
    <text evidence="4">The sequence shown here is derived from an EMBL/GenBank/DDBJ whole genome shotgun (WGS) entry which is preliminary data.</text>
</comment>
<evidence type="ECO:0000256" key="1">
    <source>
        <dbReference type="SAM" id="Coils"/>
    </source>
</evidence>
<dbReference type="InterPro" id="IPR012337">
    <property type="entry name" value="RNaseH-like_sf"/>
</dbReference>
<gene>
    <name evidence="4" type="ORF">FPOA_09680</name>
</gene>
<dbReference type="PANTHER" id="PTHR28083:SF1">
    <property type="entry name" value="GOOD FOR FULL DBP5 ACTIVITY PROTEIN 2"/>
    <property type="match status" value="1"/>
</dbReference>
<dbReference type="InterPro" id="IPR040151">
    <property type="entry name" value="Gfd2/YDR514C-like"/>
</dbReference>